<organism evidence="1 2">
    <name type="scientific">Limosilactobacillus vaginalis DSM 5837 = ATCC 49540</name>
    <dbReference type="NCBI Taxonomy" id="1423814"/>
    <lineage>
        <taxon>Bacteria</taxon>
        <taxon>Bacillati</taxon>
        <taxon>Bacillota</taxon>
        <taxon>Bacilli</taxon>
        <taxon>Lactobacillales</taxon>
        <taxon>Lactobacillaceae</taxon>
        <taxon>Limosilactobacillus</taxon>
    </lineage>
</organism>
<proteinExistence type="predicted"/>
<dbReference type="AlphaFoldDB" id="C2ESL0"/>
<evidence type="ECO:0000313" key="1">
    <source>
        <dbReference type="EMBL" id="EEJ41109.1"/>
    </source>
</evidence>
<reference evidence="1 2" key="1">
    <citation type="submission" date="2009-01" db="EMBL/GenBank/DDBJ databases">
        <authorList>
            <person name="Qin X."/>
            <person name="Bachman B."/>
            <person name="Battles P."/>
            <person name="Bell A."/>
            <person name="Bess C."/>
            <person name="Bickham C."/>
            <person name="Chaboub L."/>
            <person name="Chen D."/>
            <person name="Coyle M."/>
            <person name="Deiros D.R."/>
            <person name="Dinh H."/>
            <person name="Forbes L."/>
            <person name="Fowler G."/>
            <person name="Francisco L."/>
            <person name="Fu Q."/>
            <person name="Gubbala S."/>
            <person name="Hale W."/>
            <person name="Han Y."/>
            <person name="Hemphill L."/>
            <person name="Highlander S.K."/>
            <person name="Hirani K."/>
            <person name="Hogues M."/>
            <person name="Jackson L."/>
            <person name="Jakkamsetti A."/>
            <person name="Javaid M."/>
            <person name="Jiang H."/>
            <person name="Korchina V."/>
            <person name="Kovar C."/>
            <person name="Lara F."/>
            <person name="Lee S."/>
            <person name="Mata R."/>
            <person name="Mathew T."/>
            <person name="Moen C."/>
            <person name="Morales K."/>
            <person name="Munidasa M."/>
            <person name="Nazareth L."/>
            <person name="Ngo R."/>
            <person name="Nguyen L."/>
            <person name="Okwuonu G."/>
            <person name="Ongeri F."/>
            <person name="Patil S."/>
            <person name="Petrosino J."/>
            <person name="Pham C."/>
            <person name="Pham P."/>
            <person name="Pu L.-L."/>
            <person name="Puazo M."/>
            <person name="Raj R."/>
            <person name="Reid J."/>
            <person name="Rouhana J."/>
            <person name="Saada N."/>
            <person name="Shang Y."/>
            <person name="Simmons D."/>
            <person name="Thornton R."/>
            <person name="Warren J."/>
            <person name="Weissenberger G."/>
            <person name="Zhang J."/>
            <person name="Zhang L."/>
            <person name="Zhou C."/>
            <person name="Zhu D."/>
            <person name="Muzny D."/>
            <person name="Worley K."/>
            <person name="Gibbs R."/>
        </authorList>
    </citation>
    <scope>NUCLEOTIDE SEQUENCE [LARGE SCALE GENOMIC DNA]</scope>
    <source>
        <strain evidence="1 2">ATCC 49540</strain>
    </source>
</reference>
<dbReference type="STRING" id="1423814.HMPREF0549_0446"/>
<accession>C2ESL0</accession>
<name>C2ESL0_9LACO</name>
<dbReference type="eggNOG" id="COG0656">
    <property type="taxonomic scope" value="Bacteria"/>
</dbReference>
<dbReference type="Proteomes" id="UP000004483">
    <property type="component" value="Unassembled WGS sequence"/>
</dbReference>
<evidence type="ECO:0000313" key="2">
    <source>
        <dbReference type="Proteomes" id="UP000004483"/>
    </source>
</evidence>
<dbReference type="EMBL" id="ACGV01000028">
    <property type="protein sequence ID" value="EEJ41109.1"/>
    <property type="molecule type" value="Genomic_DNA"/>
</dbReference>
<sequence length="46" mass="5258">MKIFDFELNSAEMDQMRALDKGKGMHDPDAPGVEEMLSQYDVHTND</sequence>
<dbReference type="HOGENOM" id="CLU_217244_0_0_9"/>
<gene>
    <name evidence="1" type="ORF">HMPREF0549_0446</name>
</gene>
<comment type="caution">
    <text evidence="1">The sequence shown here is derived from an EMBL/GenBank/DDBJ whole genome shotgun (WGS) entry which is preliminary data.</text>
</comment>
<protein>
    <submittedName>
        <fullName evidence="1">Uncharacterized protein</fullName>
    </submittedName>
</protein>